<protein>
    <submittedName>
        <fullName evidence="3">Tetratricopeptide repeat protein</fullName>
    </submittedName>
</protein>
<comment type="caution">
    <text evidence="3">The sequence shown here is derived from an EMBL/GenBank/DDBJ whole genome shotgun (WGS) entry which is preliminary data.</text>
</comment>
<sequence length="216" mass="22999">MSDLIDEVEEELRAERARKLAQRYGGLVIGVVLLAMAGVGGWEGWRWYERREAAKVADTFLSATRDAAAEGADLRAIADRFVAMVPQAPAGYRALARLRGASLLAETGQMEQALAAYDALSRDTAADPLYRDLATVMWGLHALDTGNAAEIEGRVAPLTAPGAPWRSSAQEVQALAALKAGNTEQARATLQALTTDVATPQGLRDRAGRLLQGLGS</sequence>
<gene>
    <name evidence="3" type="ORF">KHU32_21390</name>
</gene>
<evidence type="ECO:0000313" key="4">
    <source>
        <dbReference type="Proteomes" id="UP000766336"/>
    </source>
</evidence>
<dbReference type="Pfam" id="PF09976">
    <property type="entry name" value="TPR_21"/>
    <property type="match status" value="1"/>
</dbReference>
<keyword evidence="1" id="KW-0812">Transmembrane</keyword>
<reference evidence="3 4" key="1">
    <citation type="submission" date="2021-05" db="EMBL/GenBank/DDBJ databases">
        <title>Roseococcus sp. XZZS9, whole genome shotgun sequencing project.</title>
        <authorList>
            <person name="Zhao G."/>
            <person name="Shen L."/>
        </authorList>
    </citation>
    <scope>NUCLEOTIDE SEQUENCE [LARGE SCALE GENOMIC DNA]</scope>
    <source>
        <strain evidence="3 4">XZZS9</strain>
    </source>
</reference>
<dbReference type="Proteomes" id="UP000766336">
    <property type="component" value="Unassembled WGS sequence"/>
</dbReference>
<dbReference type="InterPro" id="IPR018704">
    <property type="entry name" value="SecYEG/CpoB_TPR"/>
</dbReference>
<feature type="transmembrane region" description="Helical" evidence="1">
    <location>
        <begin position="24"/>
        <end position="45"/>
    </location>
</feature>
<keyword evidence="1" id="KW-1133">Transmembrane helix</keyword>
<evidence type="ECO:0000313" key="3">
    <source>
        <dbReference type="EMBL" id="MBS7813509.1"/>
    </source>
</evidence>
<evidence type="ECO:0000259" key="2">
    <source>
        <dbReference type="Pfam" id="PF09976"/>
    </source>
</evidence>
<dbReference type="RefSeq" id="WP_213672206.1">
    <property type="nucleotide sequence ID" value="NZ_JAHCDA010000005.1"/>
</dbReference>
<accession>A0ABS5QIJ3</accession>
<feature type="domain" description="Ancillary SecYEG translocon subunit/Cell division coordinator CpoB TPR" evidence="2">
    <location>
        <begin position="22"/>
        <end position="192"/>
    </location>
</feature>
<keyword evidence="1" id="KW-0472">Membrane</keyword>
<name>A0ABS5QIJ3_9PROT</name>
<evidence type="ECO:0000256" key="1">
    <source>
        <dbReference type="SAM" id="Phobius"/>
    </source>
</evidence>
<organism evidence="3 4">
    <name type="scientific">Roseococcus pinisoli</name>
    <dbReference type="NCBI Taxonomy" id="2835040"/>
    <lineage>
        <taxon>Bacteria</taxon>
        <taxon>Pseudomonadati</taxon>
        <taxon>Pseudomonadota</taxon>
        <taxon>Alphaproteobacteria</taxon>
        <taxon>Acetobacterales</taxon>
        <taxon>Roseomonadaceae</taxon>
        <taxon>Roseococcus</taxon>
    </lineage>
</organism>
<keyword evidence="4" id="KW-1185">Reference proteome</keyword>
<proteinExistence type="predicted"/>
<dbReference type="EMBL" id="JAHCDA010000005">
    <property type="protein sequence ID" value="MBS7813509.1"/>
    <property type="molecule type" value="Genomic_DNA"/>
</dbReference>